<accession>A0A974RZX4</accession>
<evidence type="ECO:0000256" key="5">
    <source>
        <dbReference type="ARBA" id="ARBA00022679"/>
    </source>
</evidence>
<dbReference type="PANTHER" id="PTHR43281">
    <property type="entry name" value="FARNESYL DIPHOSPHATE SYNTHASE"/>
    <property type="match status" value="1"/>
</dbReference>
<dbReference type="Gene3D" id="1.10.600.10">
    <property type="entry name" value="Farnesyl Diphosphate Synthase"/>
    <property type="match status" value="1"/>
</dbReference>
<dbReference type="GO" id="GO:0046872">
    <property type="term" value="F:metal ion binding"/>
    <property type="evidence" value="ECO:0007669"/>
    <property type="project" value="UniProtKB-KW"/>
</dbReference>
<comment type="similarity">
    <text evidence="2 12">Belongs to the FPP/GGPP synthase family.</text>
</comment>
<dbReference type="PANTHER" id="PTHR43281:SF1">
    <property type="entry name" value="FARNESYL DIPHOSPHATE SYNTHASE"/>
    <property type="match status" value="1"/>
</dbReference>
<dbReference type="SFLD" id="SFLDG01017">
    <property type="entry name" value="Polyprenyl_Transferase_Like"/>
    <property type="match status" value="1"/>
</dbReference>
<name>A0A974RZX4_PERPY</name>
<evidence type="ECO:0000256" key="1">
    <source>
        <dbReference type="ARBA" id="ARBA00001946"/>
    </source>
</evidence>
<dbReference type="RefSeq" id="WP_040373419.1">
    <property type="nucleotide sequence ID" value="NZ_CP068053.1"/>
</dbReference>
<dbReference type="AlphaFoldDB" id="A0A974RZX4"/>
<keyword evidence="8" id="KW-0414">Isoprene biosynthesis</keyword>
<protein>
    <recommendedName>
        <fullName evidence="4">Farnesyl diphosphate synthase</fullName>
        <ecNumber evidence="3">2.5.1.10</ecNumber>
    </recommendedName>
    <alternativeName>
        <fullName evidence="10">(2E,6E)-farnesyl diphosphate synthase</fullName>
    </alternativeName>
    <alternativeName>
        <fullName evidence="9">Geranyltranstransferase</fullName>
    </alternativeName>
</protein>
<proteinExistence type="inferred from homology"/>
<organism evidence="13 14">
    <name type="scientific">Peribacillus psychrosaccharolyticus</name>
    <name type="common">Bacillus psychrosaccharolyticus</name>
    <dbReference type="NCBI Taxonomy" id="1407"/>
    <lineage>
        <taxon>Bacteria</taxon>
        <taxon>Bacillati</taxon>
        <taxon>Bacillota</taxon>
        <taxon>Bacilli</taxon>
        <taxon>Bacillales</taxon>
        <taxon>Bacillaceae</taxon>
        <taxon>Peribacillus</taxon>
    </lineage>
</organism>
<keyword evidence="7" id="KW-0460">Magnesium</keyword>
<dbReference type="PROSITE" id="PS00444">
    <property type="entry name" value="POLYPRENYL_SYNTHASE_2"/>
    <property type="match status" value="1"/>
</dbReference>
<evidence type="ECO:0000256" key="3">
    <source>
        <dbReference type="ARBA" id="ARBA00012439"/>
    </source>
</evidence>
<dbReference type="InterPro" id="IPR000092">
    <property type="entry name" value="Polyprenyl_synt"/>
</dbReference>
<evidence type="ECO:0000313" key="13">
    <source>
        <dbReference type="EMBL" id="QQT00012.1"/>
    </source>
</evidence>
<evidence type="ECO:0000256" key="9">
    <source>
        <dbReference type="ARBA" id="ARBA00032380"/>
    </source>
</evidence>
<evidence type="ECO:0000256" key="4">
    <source>
        <dbReference type="ARBA" id="ARBA00015100"/>
    </source>
</evidence>
<dbReference type="CDD" id="cd00685">
    <property type="entry name" value="Trans_IPPS_HT"/>
    <property type="match status" value="1"/>
</dbReference>
<evidence type="ECO:0000256" key="10">
    <source>
        <dbReference type="ARBA" id="ARBA00032873"/>
    </source>
</evidence>
<dbReference type="GO" id="GO:0004337">
    <property type="term" value="F:(2E,6E)-farnesyl diphosphate synthase activity"/>
    <property type="evidence" value="ECO:0007669"/>
    <property type="project" value="UniProtKB-EC"/>
</dbReference>
<dbReference type="InterPro" id="IPR008949">
    <property type="entry name" value="Isoprenoid_synthase_dom_sf"/>
</dbReference>
<evidence type="ECO:0000256" key="2">
    <source>
        <dbReference type="ARBA" id="ARBA00006706"/>
    </source>
</evidence>
<dbReference type="SFLD" id="SFLDS00005">
    <property type="entry name" value="Isoprenoid_Synthase_Type_I"/>
    <property type="match status" value="1"/>
</dbReference>
<dbReference type="FunFam" id="1.10.600.10:FF:000001">
    <property type="entry name" value="Geranylgeranyl diphosphate synthase"/>
    <property type="match status" value="1"/>
</dbReference>
<dbReference type="PROSITE" id="PS00723">
    <property type="entry name" value="POLYPRENYL_SYNTHASE_1"/>
    <property type="match status" value="1"/>
</dbReference>
<sequence length="297" mass="32471">MSNQTLAGYSAEHKALIEENMIQFIQNLQAPESLKEAMVYSLQAGGKRIRPLFVFAVITAFKKDSKIGIPVSAAIEMIHTYSLIHDDLPSMDDDDLRRGKPTNHKVFGEAHAILAGDGLLTYSFQLVAEMNHPDVTSDMKLKLIRLIAQAAGAEGMVGGQIADMEGEEKQLSLKELEYIHEHKTGKLLSASVLAGAILSEGNSKQLALLELFSYHLGLAFQIRDDILDVEGDESVIGKPVGSDEGNQKSTYPALLTMDGAKEKLAYHIEQAITALDQTGIETELLISLTKMIADRNH</sequence>
<dbReference type="KEGG" id="ppsr:I6J18_20925"/>
<evidence type="ECO:0000256" key="6">
    <source>
        <dbReference type="ARBA" id="ARBA00022723"/>
    </source>
</evidence>
<evidence type="ECO:0000256" key="8">
    <source>
        <dbReference type="ARBA" id="ARBA00023229"/>
    </source>
</evidence>
<dbReference type="InterPro" id="IPR033749">
    <property type="entry name" value="Polyprenyl_synt_CS"/>
</dbReference>
<dbReference type="Proteomes" id="UP000595254">
    <property type="component" value="Chromosome"/>
</dbReference>
<gene>
    <name evidence="13" type="ORF">I6J18_20925</name>
</gene>
<dbReference type="SUPFAM" id="SSF48576">
    <property type="entry name" value="Terpenoid synthases"/>
    <property type="match status" value="1"/>
</dbReference>
<comment type="catalytic activity">
    <reaction evidence="11">
        <text>isopentenyl diphosphate + (2E)-geranyl diphosphate = (2E,6E)-farnesyl diphosphate + diphosphate</text>
        <dbReference type="Rhea" id="RHEA:19361"/>
        <dbReference type="ChEBI" id="CHEBI:33019"/>
        <dbReference type="ChEBI" id="CHEBI:58057"/>
        <dbReference type="ChEBI" id="CHEBI:128769"/>
        <dbReference type="ChEBI" id="CHEBI:175763"/>
        <dbReference type="EC" id="2.5.1.10"/>
    </reaction>
</comment>
<reference evidence="13 14" key="1">
    <citation type="submission" date="2021-01" db="EMBL/GenBank/DDBJ databases">
        <title>FDA dAtabase for Regulatory Grade micrObial Sequences (FDA-ARGOS): Supporting development and validation of Infectious Disease Dx tests.</title>
        <authorList>
            <person name="Nelson B."/>
            <person name="Plummer A."/>
            <person name="Tallon L."/>
            <person name="Sadzewicz L."/>
            <person name="Zhao X."/>
            <person name="Boylan J."/>
            <person name="Ott S."/>
            <person name="Bowen H."/>
            <person name="Vavikolanu K."/>
            <person name="Mehta A."/>
            <person name="Aluvathingal J."/>
            <person name="Nadendla S."/>
            <person name="Myers T."/>
            <person name="Yan Y."/>
            <person name="Sichtig H."/>
        </authorList>
    </citation>
    <scope>NUCLEOTIDE SEQUENCE [LARGE SCALE GENOMIC DNA]</scope>
    <source>
        <strain evidence="13 14">FDAARGOS_1161</strain>
    </source>
</reference>
<evidence type="ECO:0000313" key="14">
    <source>
        <dbReference type="Proteomes" id="UP000595254"/>
    </source>
</evidence>
<dbReference type="InterPro" id="IPR053378">
    <property type="entry name" value="Prenyl_diphosphate_synthase"/>
</dbReference>
<dbReference type="GO" id="GO:0005737">
    <property type="term" value="C:cytoplasm"/>
    <property type="evidence" value="ECO:0007669"/>
    <property type="project" value="UniProtKB-ARBA"/>
</dbReference>
<keyword evidence="5 12" id="KW-0808">Transferase</keyword>
<dbReference type="EMBL" id="CP068053">
    <property type="protein sequence ID" value="QQT00012.1"/>
    <property type="molecule type" value="Genomic_DNA"/>
</dbReference>
<comment type="cofactor">
    <cofactor evidence="1">
        <name>Mg(2+)</name>
        <dbReference type="ChEBI" id="CHEBI:18420"/>
    </cofactor>
</comment>
<evidence type="ECO:0000256" key="11">
    <source>
        <dbReference type="ARBA" id="ARBA00049399"/>
    </source>
</evidence>
<evidence type="ECO:0000256" key="7">
    <source>
        <dbReference type="ARBA" id="ARBA00022842"/>
    </source>
</evidence>
<keyword evidence="6" id="KW-0479">Metal-binding</keyword>
<dbReference type="Pfam" id="PF00348">
    <property type="entry name" value="polyprenyl_synt"/>
    <property type="match status" value="1"/>
</dbReference>
<dbReference type="EC" id="2.5.1.10" evidence="3"/>
<evidence type="ECO:0000256" key="12">
    <source>
        <dbReference type="RuleBase" id="RU004466"/>
    </source>
</evidence>
<keyword evidence="14" id="KW-1185">Reference proteome</keyword>
<dbReference type="NCBIfam" id="NF045485">
    <property type="entry name" value="FPPsyn"/>
    <property type="match status" value="1"/>
</dbReference>
<dbReference type="GO" id="GO:0016114">
    <property type="term" value="P:terpenoid biosynthetic process"/>
    <property type="evidence" value="ECO:0007669"/>
    <property type="project" value="UniProtKB-ARBA"/>
</dbReference>